<accession>A0A8H3HTB3</accession>
<feature type="region of interest" description="Disordered" evidence="1">
    <location>
        <begin position="457"/>
        <end position="522"/>
    </location>
</feature>
<organism evidence="3 4">
    <name type="scientific">Rhizoctonia solani</name>
    <dbReference type="NCBI Taxonomy" id="456999"/>
    <lineage>
        <taxon>Eukaryota</taxon>
        <taxon>Fungi</taxon>
        <taxon>Dikarya</taxon>
        <taxon>Basidiomycota</taxon>
        <taxon>Agaricomycotina</taxon>
        <taxon>Agaricomycetes</taxon>
        <taxon>Cantharellales</taxon>
        <taxon>Ceratobasidiaceae</taxon>
        <taxon>Rhizoctonia</taxon>
    </lineage>
</organism>
<feature type="compositionally biased region" description="Acidic residues" evidence="1">
    <location>
        <begin position="502"/>
        <end position="515"/>
    </location>
</feature>
<evidence type="ECO:0000313" key="3">
    <source>
        <dbReference type="EMBL" id="CAE7100068.1"/>
    </source>
</evidence>
<evidence type="ECO:0000259" key="2">
    <source>
        <dbReference type="Pfam" id="PF12937"/>
    </source>
</evidence>
<evidence type="ECO:0000313" key="4">
    <source>
        <dbReference type="Proteomes" id="UP000663827"/>
    </source>
</evidence>
<dbReference type="Pfam" id="PF12937">
    <property type="entry name" value="F-box-like"/>
    <property type="match status" value="1"/>
</dbReference>
<gene>
    <name evidence="3" type="ORF">RDB_LOCUS39838</name>
</gene>
<comment type="caution">
    <text evidence="3">The sequence shown here is derived from an EMBL/GenBank/DDBJ whole genome shotgun (WGS) entry which is preliminary data.</text>
</comment>
<dbReference type="InterPro" id="IPR001810">
    <property type="entry name" value="F-box_dom"/>
</dbReference>
<evidence type="ECO:0000256" key="1">
    <source>
        <dbReference type="SAM" id="MobiDB-lite"/>
    </source>
</evidence>
<sequence>MNPPSDTCSGIHKLPPELLLRIFQAGEASERAAHPKDQSYLGLQDIATQVCGRWRNLAIGCPTLWTYIHVTRPSARALARLYLARAGPGTLLDLDIKIQRGWCEGQDIGYDDWDSQRVVVQEFLEFLSSHGATVNRWKTLDLCSPEPGVLLGFIGTLSTETAPALRFLSCRLCHHGRSDKGRYLSRQPQHPKNAYQLSPFIVPKFKFDRLSWCCVFDRSSPVFSGLTELRFTSWPSRCSPSQLQALLLLNPQLELLSLGTSDLYKWEILREIEFFIDVESVRMVQLHTLSVETIKDLFWVIGVLKLIDAPVLKKLSIAAFVCTEKQEAEVQYLCRLPCGPRAMDEEGDSTLGKPRYPYLNELDIHNFFHREHVIDMLTSWPSITKLHASRAQAALLEDSSLLPQLSYLKIHFKAPPQLCRILSWRKAAGLPIQEVDLPFKWRDEVVDELPSGITVREHDPIDFEVESNDSMTEAEFSVEDESGRESSTEDESGSDSWVTGESDSDSGESELEGDEWVWSVYE</sequence>
<feature type="domain" description="F-box" evidence="2">
    <location>
        <begin position="12"/>
        <end position="69"/>
    </location>
</feature>
<dbReference type="AlphaFoldDB" id="A0A8H3HTB3"/>
<reference evidence="3" key="1">
    <citation type="submission" date="2021-01" db="EMBL/GenBank/DDBJ databases">
        <authorList>
            <person name="Kaushik A."/>
        </authorList>
    </citation>
    <scope>NUCLEOTIDE SEQUENCE</scope>
    <source>
        <strain evidence="3">AG5</strain>
    </source>
</reference>
<proteinExistence type="predicted"/>
<name>A0A8H3HTB3_9AGAM</name>
<dbReference type="Proteomes" id="UP000663827">
    <property type="component" value="Unassembled WGS sequence"/>
</dbReference>
<protein>
    <recommendedName>
        <fullName evidence="2">F-box domain-containing protein</fullName>
    </recommendedName>
</protein>
<dbReference type="Gene3D" id="1.20.1280.50">
    <property type="match status" value="1"/>
</dbReference>
<dbReference type="EMBL" id="CAJNJQ010000785">
    <property type="protein sequence ID" value="CAE7100068.1"/>
    <property type="molecule type" value="Genomic_DNA"/>
</dbReference>